<name>A0ABM8A1R5_STRNI</name>
<feature type="domain" description="DUF7168" evidence="3">
    <location>
        <begin position="331"/>
        <end position="433"/>
    </location>
</feature>
<dbReference type="InterPro" id="IPR024498">
    <property type="entry name" value="DUF2786"/>
</dbReference>
<organism evidence="4 5">
    <name type="scientific">Streptomyces nigrescens</name>
    <dbReference type="NCBI Taxonomy" id="1920"/>
    <lineage>
        <taxon>Bacteria</taxon>
        <taxon>Bacillati</taxon>
        <taxon>Actinomycetota</taxon>
        <taxon>Actinomycetes</taxon>
        <taxon>Kitasatosporales</taxon>
        <taxon>Streptomycetaceae</taxon>
        <taxon>Streptomyces</taxon>
    </lineage>
</organism>
<dbReference type="InterPro" id="IPR055592">
    <property type="entry name" value="DUF7168"/>
</dbReference>
<keyword evidence="5" id="KW-1185">Reference proteome</keyword>
<dbReference type="EMBL" id="AP026073">
    <property type="protein sequence ID" value="BDM72587.1"/>
    <property type="molecule type" value="Genomic_DNA"/>
</dbReference>
<feature type="compositionally biased region" description="Low complexity" evidence="1">
    <location>
        <begin position="42"/>
        <end position="52"/>
    </location>
</feature>
<dbReference type="Proteomes" id="UP001059597">
    <property type="component" value="Chromosome"/>
</dbReference>
<feature type="compositionally biased region" description="Pro residues" evidence="1">
    <location>
        <begin position="234"/>
        <end position="248"/>
    </location>
</feature>
<evidence type="ECO:0000256" key="1">
    <source>
        <dbReference type="SAM" id="MobiDB-lite"/>
    </source>
</evidence>
<evidence type="ECO:0000259" key="3">
    <source>
        <dbReference type="Pfam" id="PF23771"/>
    </source>
</evidence>
<accession>A0ABM8A1R5</accession>
<protein>
    <recommendedName>
        <fullName evidence="6">DUF2786 domain-containing protein</fullName>
    </recommendedName>
</protein>
<feature type="region of interest" description="Disordered" evidence="1">
    <location>
        <begin position="234"/>
        <end position="256"/>
    </location>
</feature>
<sequence length="490" mass="49954">MSERGNRGRGGPRPQAAEELVAEVLGRVRYAPDGTASEDAIEAGASILAAAEPAPPAGPPAGPQTGPPSGGKPGPEAGPGAGPHSGRSAGRNAGPNAGRNVGSESGPEAVSAALVAAAVAAVRQCWAGGWHPADLERIVRREADGPTPVAIVVDAIAAEAARPVRGRGGNTSGTGPGGDPRWQEQLSRLGADVWWDGDRGYLDALARRGRTSRFEAAYAVLAALRLLARLPRITPLPPPPPPSAPPAGSPAGTARTAASRALGRIRALLAKAEATTYAEEAEALSAKAQELMARHSIDEALLAGGPGAAGGPAGGPSAVRIGIEGPYEQAKALLLDAVAAANRCQAVWAAEAGFSTVVGFPPDLEAAELLYTSLLLQATTAMNRAGDDHHARGRARRTRDFRQTFLVAYADRIRDRLAAATAAATAAVTAESATTAPDLLPVLAARELAVEETTGALFPDTAPVRLRGIRDAAGWHQGRAAADRARLQGE</sequence>
<dbReference type="Pfam" id="PF23771">
    <property type="entry name" value="DUF7168"/>
    <property type="match status" value="1"/>
</dbReference>
<dbReference type="Pfam" id="PF10979">
    <property type="entry name" value="DUF2786"/>
    <property type="match status" value="1"/>
</dbReference>
<evidence type="ECO:0000313" key="4">
    <source>
        <dbReference type="EMBL" id="BDM72587.1"/>
    </source>
</evidence>
<evidence type="ECO:0008006" key="6">
    <source>
        <dbReference type="Google" id="ProtNLM"/>
    </source>
</evidence>
<feature type="region of interest" description="Disordered" evidence="1">
    <location>
        <begin position="35"/>
        <end position="105"/>
    </location>
</feature>
<feature type="compositionally biased region" description="Gly residues" evidence="1">
    <location>
        <begin position="68"/>
        <end position="83"/>
    </location>
</feature>
<reference evidence="4" key="1">
    <citation type="submission" date="2022-06" db="EMBL/GenBank/DDBJ databases">
        <title>Complete genome sequence of Streptomyces nigrescens HEK616.</title>
        <authorList>
            <person name="Asamizu S."/>
            <person name="Onaka H."/>
        </authorList>
    </citation>
    <scope>NUCLEOTIDE SEQUENCE</scope>
    <source>
        <strain evidence="4">HEK616</strain>
    </source>
</reference>
<feature type="region of interest" description="Disordered" evidence="1">
    <location>
        <begin position="1"/>
        <end position="20"/>
    </location>
</feature>
<feature type="domain" description="DUF2786" evidence="2">
    <location>
        <begin position="260"/>
        <end position="299"/>
    </location>
</feature>
<proteinExistence type="predicted"/>
<feature type="compositionally biased region" description="Pro residues" evidence="1">
    <location>
        <begin position="53"/>
        <end position="66"/>
    </location>
</feature>
<evidence type="ECO:0000313" key="5">
    <source>
        <dbReference type="Proteomes" id="UP001059597"/>
    </source>
</evidence>
<gene>
    <name evidence="4" type="ORF">HEK616_60740</name>
</gene>
<evidence type="ECO:0000259" key="2">
    <source>
        <dbReference type="Pfam" id="PF10979"/>
    </source>
</evidence>